<evidence type="ECO:0000259" key="3">
    <source>
        <dbReference type="PROSITE" id="PS51253"/>
    </source>
</evidence>
<dbReference type="InterPro" id="IPR009057">
    <property type="entry name" value="Homeodomain-like_sf"/>
</dbReference>
<dbReference type="InterPro" id="IPR018586">
    <property type="entry name" value="Brinker_DNA-bd"/>
</dbReference>
<feature type="signal peptide" evidence="2">
    <location>
        <begin position="1"/>
        <end position="22"/>
    </location>
</feature>
<dbReference type="Ensembl" id="ENSDLAT00005068983.1">
    <property type="protein sequence ID" value="ENSDLAP00005066771.1"/>
    <property type="gene ID" value="ENSDLAG00005031621.1"/>
</dbReference>
<sequence length="458" mass="52154">MHFVVLGFSSQVLLSLFSPCGRHKIAIATFEAPYAFFQNSRNMASRRKFDFEFKERVLRFAETNSGEKTARHFNIDAKRVRDWKKQREELLLADRRRARLTGGGRKKLSVELERRLAEWISSMKEEHCRVSRNMIKKKALEIYPSVSDGGKTFVASTGWLQKFLERNATTFRHPVTLTEQLSAKLVSFVDHIGKTVRSRGILEKDIIVMDETALCFDVVYPTSGENPQTTRGRKESHLTVVLAAKADGTKLRPYVAFRGADEEMAVLRQQISGAVLTTSANGFMNDTLTADWLQRVLGRFNMEPRLLVWDSYRCHISGTTRAELKRGYDITTAVIPRGCAKHIQATDVMWNQPFKRSLQDAYERWVAGVADKEYTAAGYLKLPARRLLVDWVIAAWDGLDEDLIRESFKVCGLSVKSDGSEDDLIRCFGDGQPCARGREALARLRQQSAESRRDEDNQ</sequence>
<keyword evidence="5" id="KW-1185">Reference proteome</keyword>
<dbReference type="Pfam" id="PF03221">
    <property type="entry name" value="HTH_Tnp_Tc5"/>
    <property type="match status" value="1"/>
</dbReference>
<dbReference type="AlphaFoldDB" id="A0A8P4FYH3"/>
<organism evidence="4 5">
    <name type="scientific">Dicentrarchus labrax</name>
    <name type="common">European seabass</name>
    <name type="synonym">Morone labrax</name>
    <dbReference type="NCBI Taxonomy" id="13489"/>
    <lineage>
        <taxon>Eukaryota</taxon>
        <taxon>Metazoa</taxon>
        <taxon>Chordata</taxon>
        <taxon>Craniata</taxon>
        <taxon>Vertebrata</taxon>
        <taxon>Euteleostomi</taxon>
        <taxon>Actinopterygii</taxon>
        <taxon>Neopterygii</taxon>
        <taxon>Teleostei</taxon>
        <taxon>Neoteleostei</taxon>
        <taxon>Acanthomorphata</taxon>
        <taxon>Eupercaria</taxon>
        <taxon>Moronidae</taxon>
        <taxon>Dicentrarchus</taxon>
    </lineage>
</organism>
<protein>
    <recommendedName>
        <fullName evidence="3">HTH CENPB-type domain-containing protein</fullName>
    </recommendedName>
</protein>
<dbReference type="InterPro" id="IPR004875">
    <property type="entry name" value="DDE_SF_endonuclease_dom"/>
</dbReference>
<dbReference type="GO" id="GO:0043565">
    <property type="term" value="F:sequence-specific DNA binding"/>
    <property type="evidence" value="ECO:0007669"/>
    <property type="project" value="InterPro"/>
</dbReference>
<dbReference type="SUPFAM" id="SSF46689">
    <property type="entry name" value="Homeodomain-like"/>
    <property type="match status" value="1"/>
</dbReference>
<reference evidence="4" key="1">
    <citation type="submission" date="2025-05" db="UniProtKB">
        <authorList>
            <consortium name="Ensembl"/>
        </authorList>
    </citation>
    <scope>IDENTIFICATION</scope>
</reference>
<feature type="chain" id="PRO_5044693174" description="HTH CENPB-type domain-containing protein" evidence="2">
    <location>
        <begin position="23"/>
        <end position="458"/>
    </location>
</feature>
<dbReference type="GeneTree" id="ENSGT00440000039028"/>
<keyword evidence="1" id="KW-0238">DNA-binding</keyword>
<dbReference type="Ensembl" id="ENSDLAT00005088918.1">
    <property type="protein sequence ID" value="ENSDLAP00005070174.1"/>
    <property type="gene ID" value="ENSDLAG00005031621.1"/>
</dbReference>
<accession>A0A8P4FYH3</accession>
<proteinExistence type="predicted"/>
<dbReference type="Pfam" id="PF03184">
    <property type="entry name" value="DDE_1"/>
    <property type="match status" value="1"/>
</dbReference>
<evidence type="ECO:0000313" key="4">
    <source>
        <dbReference type="Ensembl" id="ENSDLAP00005066771.1"/>
    </source>
</evidence>
<dbReference type="InterPro" id="IPR010921">
    <property type="entry name" value="Trp_repressor/repl_initiator"/>
</dbReference>
<dbReference type="InterPro" id="IPR050863">
    <property type="entry name" value="CenT-Element_Derived"/>
</dbReference>
<dbReference type="Proteomes" id="UP000694389">
    <property type="component" value="Unassembled WGS sequence"/>
</dbReference>
<evidence type="ECO:0000256" key="1">
    <source>
        <dbReference type="ARBA" id="ARBA00023125"/>
    </source>
</evidence>
<dbReference type="SMART" id="SM00674">
    <property type="entry name" value="CENPB"/>
    <property type="match status" value="1"/>
</dbReference>
<name>A0A8P4FYH3_DICLA</name>
<dbReference type="InterPro" id="IPR006600">
    <property type="entry name" value="HTH_CenpB_DNA-bd_dom"/>
</dbReference>
<dbReference type="PANTHER" id="PTHR19303:SF74">
    <property type="entry name" value="POGO TRANSPOSABLE ELEMENT WITH KRAB DOMAIN"/>
    <property type="match status" value="1"/>
</dbReference>
<feature type="domain" description="HTH CENPB-type" evidence="3">
    <location>
        <begin position="100"/>
        <end position="173"/>
    </location>
</feature>
<dbReference type="PANTHER" id="PTHR19303">
    <property type="entry name" value="TRANSPOSON"/>
    <property type="match status" value="1"/>
</dbReference>
<dbReference type="GO" id="GO:0005634">
    <property type="term" value="C:nucleus"/>
    <property type="evidence" value="ECO:0007669"/>
    <property type="project" value="TreeGrafter"/>
</dbReference>
<evidence type="ECO:0000313" key="5">
    <source>
        <dbReference type="Proteomes" id="UP000694389"/>
    </source>
</evidence>
<evidence type="ECO:0000256" key="2">
    <source>
        <dbReference type="SAM" id="SignalP"/>
    </source>
</evidence>
<dbReference type="Gene3D" id="1.10.10.60">
    <property type="entry name" value="Homeodomain-like"/>
    <property type="match status" value="2"/>
</dbReference>
<dbReference type="SUPFAM" id="SSF48295">
    <property type="entry name" value="TrpR-like"/>
    <property type="match status" value="1"/>
</dbReference>
<keyword evidence="2" id="KW-0732">Signal</keyword>
<dbReference type="Pfam" id="PF09607">
    <property type="entry name" value="BrkDBD"/>
    <property type="match status" value="1"/>
</dbReference>
<dbReference type="PROSITE" id="PS51253">
    <property type="entry name" value="HTH_CENPB"/>
    <property type="match status" value="1"/>
</dbReference>